<protein>
    <submittedName>
        <fullName evidence="1">Transglutaminase family protein</fullName>
    </submittedName>
</protein>
<proteinExistence type="predicted"/>
<evidence type="ECO:0000313" key="2">
    <source>
        <dbReference type="Proteomes" id="UP001277972"/>
    </source>
</evidence>
<name>A0ACC6M6H3_9BACI</name>
<organism evidence="1 2">
    <name type="scientific">Gracilibacillus pellucidus</name>
    <dbReference type="NCBI Taxonomy" id="3095368"/>
    <lineage>
        <taxon>Bacteria</taxon>
        <taxon>Bacillati</taxon>
        <taxon>Bacillota</taxon>
        <taxon>Bacilli</taxon>
        <taxon>Bacillales</taxon>
        <taxon>Bacillaceae</taxon>
        <taxon>Gracilibacillus</taxon>
    </lineage>
</organism>
<reference evidence="1" key="1">
    <citation type="submission" date="2023-11" db="EMBL/GenBank/DDBJ databases">
        <title>Gracilibacillus pellucida a moderately halophilic bacterium isolated from saline soil in Xinjiang province.</title>
        <authorList>
            <person name="Zhang Z."/>
            <person name="Tan F."/>
            <person name="Wang Y."/>
            <person name="Xia M."/>
        </authorList>
    </citation>
    <scope>NUCLEOTIDE SEQUENCE</scope>
    <source>
        <strain evidence="1">S3-1-1</strain>
    </source>
</reference>
<comment type="caution">
    <text evidence="1">The sequence shown here is derived from an EMBL/GenBank/DDBJ whole genome shotgun (WGS) entry which is preliminary data.</text>
</comment>
<sequence>MKLQLETNDMEKYLQATEIIDYTNPLIQETVYKLFESTLTEIDKVKKAFEFVRDEISHSWDIQGTLVTCAASEVLTHKQGICYAKSHLLAAILRASGIPTGFCYQRLMLFDTPEQGYVIHALNAVYLSSLQKWIRLDARGNKPGVVAEFSVEKEKLAFSIQADKDEIDYPIVFAQPNHNTINTLKTNRNAIEMYTTKLPEFLSRCKHP</sequence>
<accession>A0ACC6M6H3</accession>
<keyword evidence="2" id="KW-1185">Reference proteome</keyword>
<gene>
    <name evidence="1" type="ORF">SH601_10735</name>
</gene>
<evidence type="ECO:0000313" key="1">
    <source>
        <dbReference type="EMBL" id="MDX8046458.1"/>
    </source>
</evidence>
<dbReference type="EMBL" id="JAWZSR010000005">
    <property type="protein sequence ID" value="MDX8046458.1"/>
    <property type="molecule type" value="Genomic_DNA"/>
</dbReference>
<dbReference type="Proteomes" id="UP001277972">
    <property type="component" value="Unassembled WGS sequence"/>
</dbReference>